<feature type="signal peptide" evidence="5">
    <location>
        <begin position="1"/>
        <end position="22"/>
    </location>
</feature>
<dbReference type="GO" id="GO:0005615">
    <property type="term" value="C:extracellular space"/>
    <property type="evidence" value="ECO:0007669"/>
    <property type="project" value="UniProtKB-KW"/>
</dbReference>
<dbReference type="PANTHER" id="PTHR12015:SF198">
    <property type="entry name" value="PLATELET BASIC PROTEIN"/>
    <property type="match status" value="1"/>
</dbReference>
<dbReference type="GO" id="GO:0006952">
    <property type="term" value="P:defense response"/>
    <property type="evidence" value="ECO:0007669"/>
    <property type="project" value="InterPro"/>
</dbReference>
<proteinExistence type="inferred from homology"/>
<dbReference type="InterPro" id="IPR033899">
    <property type="entry name" value="CXC_Chemokine_domain"/>
</dbReference>
<evidence type="ECO:0000256" key="1">
    <source>
        <dbReference type="ARBA" id="ARBA00004613"/>
    </source>
</evidence>
<sequence>MISKTAAAVLVLLLISALGMQGEVMPRSAMELRCQCITTEPMFKYSKLIQKVTLTPSGPHCKNVEVIATLRDGREVCLKPTAPRVKLIIKEILDK</sequence>
<evidence type="ECO:0000256" key="4">
    <source>
        <dbReference type="ARBA" id="ARBA00022525"/>
    </source>
</evidence>
<reference evidence="7 8" key="1">
    <citation type="submission" date="2019-09" db="EMBL/GenBank/DDBJ databases">
        <title>Bird 10,000 Genomes (B10K) Project - Family phase.</title>
        <authorList>
            <person name="Zhang G."/>
        </authorList>
    </citation>
    <scope>NUCLEOTIDE SEQUENCE [LARGE SCALE GENOMIC DNA]</scope>
    <source>
        <strain evidence="7">B10K-DU-001-18</strain>
        <tissue evidence="7">Muscle</tissue>
    </source>
</reference>
<protein>
    <submittedName>
        <fullName evidence="7">IL8 protein</fullName>
    </submittedName>
</protein>
<dbReference type="EMBL" id="VWZN01000905">
    <property type="protein sequence ID" value="NWR41265.1"/>
    <property type="molecule type" value="Genomic_DNA"/>
</dbReference>
<dbReference type="Proteomes" id="UP000529728">
    <property type="component" value="Unassembled WGS sequence"/>
</dbReference>
<dbReference type="InterPro" id="IPR036048">
    <property type="entry name" value="Interleukin_8-like_sf"/>
</dbReference>
<dbReference type="Gene3D" id="2.40.50.40">
    <property type="match status" value="1"/>
</dbReference>
<dbReference type="InterPro" id="IPR001089">
    <property type="entry name" value="Chemokine_CXC"/>
</dbReference>
<comment type="subcellular location">
    <subcellularLocation>
        <location evidence="1">Secreted</location>
    </subcellularLocation>
</comment>
<dbReference type="SMART" id="SM00199">
    <property type="entry name" value="SCY"/>
    <property type="match status" value="1"/>
</dbReference>
<evidence type="ECO:0000313" key="8">
    <source>
        <dbReference type="Proteomes" id="UP000529728"/>
    </source>
</evidence>
<feature type="domain" description="Chemokine interleukin-8-like" evidence="6">
    <location>
        <begin position="31"/>
        <end position="92"/>
    </location>
</feature>
<dbReference type="SUPFAM" id="SSF54117">
    <property type="entry name" value="Interleukin 8-like chemokines"/>
    <property type="match status" value="1"/>
</dbReference>
<keyword evidence="5" id="KW-0732">Signal</keyword>
<dbReference type="PANTHER" id="PTHR12015">
    <property type="entry name" value="SMALL INDUCIBLE CYTOKINE A"/>
    <property type="match status" value="1"/>
</dbReference>
<evidence type="ECO:0000256" key="3">
    <source>
        <dbReference type="ARBA" id="ARBA00022514"/>
    </source>
</evidence>
<keyword evidence="3" id="KW-0202">Cytokine</keyword>
<dbReference type="CDD" id="cd00273">
    <property type="entry name" value="Chemokine_CXC"/>
    <property type="match status" value="1"/>
</dbReference>
<dbReference type="InterPro" id="IPR039809">
    <property type="entry name" value="Chemokine_b/g/d"/>
</dbReference>
<dbReference type="Pfam" id="PF00048">
    <property type="entry name" value="IL8"/>
    <property type="match status" value="1"/>
</dbReference>
<organism evidence="7 8">
    <name type="scientific">Regulus satrapa</name>
    <name type="common">Golden-crowned kinglet</name>
    <dbReference type="NCBI Taxonomy" id="13245"/>
    <lineage>
        <taxon>Eukaryota</taxon>
        <taxon>Metazoa</taxon>
        <taxon>Chordata</taxon>
        <taxon>Craniata</taxon>
        <taxon>Vertebrata</taxon>
        <taxon>Euteleostomi</taxon>
        <taxon>Archelosauria</taxon>
        <taxon>Archosauria</taxon>
        <taxon>Dinosauria</taxon>
        <taxon>Saurischia</taxon>
        <taxon>Theropoda</taxon>
        <taxon>Coelurosauria</taxon>
        <taxon>Aves</taxon>
        <taxon>Neognathae</taxon>
        <taxon>Neoaves</taxon>
        <taxon>Telluraves</taxon>
        <taxon>Australaves</taxon>
        <taxon>Passeriformes</taxon>
        <taxon>Regulidae</taxon>
        <taxon>Regulus</taxon>
    </lineage>
</organism>
<evidence type="ECO:0000313" key="7">
    <source>
        <dbReference type="EMBL" id="NWR41265.1"/>
    </source>
</evidence>
<evidence type="ECO:0000256" key="2">
    <source>
        <dbReference type="ARBA" id="ARBA00010665"/>
    </source>
</evidence>
<dbReference type="PRINTS" id="PR00437">
    <property type="entry name" value="SMALLCYTKCXC"/>
</dbReference>
<keyword evidence="4" id="KW-0964">Secreted</keyword>
<dbReference type="GO" id="GO:0008009">
    <property type="term" value="F:chemokine activity"/>
    <property type="evidence" value="ECO:0007669"/>
    <property type="project" value="InterPro"/>
</dbReference>
<comment type="similarity">
    <text evidence="2">Belongs to the intercrine alpha (chemokine CxC) family.</text>
</comment>
<dbReference type="AlphaFoldDB" id="A0A7K4X2S9"/>
<feature type="non-terminal residue" evidence="7">
    <location>
        <position position="1"/>
    </location>
</feature>
<feature type="chain" id="PRO_5041337311" evidence="5">
    <location>
        <begin position="23"/>
        <end position="95"/>
    </location>
</feature>
<dbReference type="InterPro" id="IPR001811">
    <property type="entry name" value="Chemokine_IL8-like_dom"/>
</dbReference>
<evidence type="ECO:0000256" key="5">
    <source>
        <dbReference type="SAM" id="SignalP"/>
    </source>
</evidence>
<name>A0A7K4X2S9_REGSA</name>
<dbReference type="GO" id="GO:0006955">
    <property type="term" value="P:immune response"/>
    <property type="evidence" value="ECO:0007669"/>
    <property type="project" value="InterPro"/>
</dbReference>
<dbReference type="OrthoDB" id="9937393at2759"/>
<keyword evidence="8" id="KW-1185">Reference proteome</keyword>
<gene>
    <name evidence="7" type="primary">Cxcl8_2</name>
    <name evidence="7" type="ORF">REGSAT_R06239</name>
</gene>
<dbReference type="PRINTS" id="PR00436">
    <property type="entry name" value="INTERLEUKIN8"/>
</dbReference>
<evidence type="ECO:0000259" key="6">
    <source>
        <dbReference type="SMART" id="SM00199"/>
    </source>
</evidence>
<feature type="non-terminal residue" evidence="7">
    <location>
        <position position="95"/>
    </location>
</feature>
<comment type="caution">
    <text evidence="7">The sequence shown here is derived from an EMBL/GenBank/DDBJ whole genome shotgun (WGS) entry which is preliminary data.</text>
</comment>
<accession>A0A7K4X2S9</accession>
<dbReference type="FunFam" id="2.40.50.40:FF:000004">
    <property type="entry name" value="C-X-C motif chemokine"/>
    <property type="match status" value="1"/>
</dbReference>